<evidence type="ECO:0000256" key="2">
    <source>
        <dbReference type="ARBA" id="ARBA00023125"/>
    </source>
</evidence>
<dbReference type="PRINTS" id="PR00035">
    <property type="entry name" value="HTHGNTR"/>
</dbReference>
<proteinExistence type="predicted"/>
<dbReference type="InterPro" id="IPR036390">
    <property type="entry name" value="WH_DNA-bd_sf"/>
</dbReference>
<dbReference type="Pfam" id="PF00392">
    <property type="entry name" value="GntR"/>
    <property type="match status" value="1"/>
</dbReference>
<keyword evidence="1" id="KW-0805">Transcription regulation</keyword>
<dbReference type="SUPFAM" id="SSF48008">
    <property type="entry name" value="GntR ligand-binding domain-like"/>
    <property type="match status" value="1"/>
</dbReference>
<dbReference type="RefSeq" id="WP_350243468.1">
    <property type="nucleotide sequence ID" value="NZ_CP158299.1"/>
</dbReference>
<organism evidence="5">
    <name type="scientific">Deinococcus sonorensis KR-87</name>
    <dbReference type="NCBI Taxonomy" id="694439"/>
    <lineage>
        <taxon>Bacteria</taxon>
        <taxon>Thermotogati</taxon>
        <taxon>Deinococcota</taxon>
        <taxon>Deinococci</taxon>
        <taxon>Deinococcales</taxon>
        <taxon>Deinococcaceae</taxon>
        <taxon>Deinococcus</taxon>
    </lineage>
</organism>
<dbReference type="PANTHER" id="PTHR43537:SF5">
    <property type="entry name" value="UXU OPERON TRANSCRIPTIONAL REGULATOR"/>
    <property type="match status" value="1"/>
</dbReference>
<dbReference type="AlphaFoldDB" id="A0AAU7UAL3"/>
<keyword evidence="2" id="KW-0238">DNA-binding</keyword>
<gene>
    <name evidence="5" type="ORF">ABOD76_18660</name>
</gene>
<name>A0AAU7UAL3_9DEIO</name>
<dbReference type="InterPro" id="IPR036388">
    <property type="entry name" value="WH-like_DNA-bd_sf"/>
</dbReference>
<dbReference type="CDD" id="cd07377">
    <property type="entry name" value="WHTH_GntR"/>
    <property type="match status" value="1"/>
</dbReference>
<dbReference type="KEGG" id="dsc:ABOD76_18660"/>
<dbReference type="InterPro" id="IPR000524">
    <property type="entry name" value="Tscrpt_reg_HTH_GntR"/>
</dbReference>
<dbReference type="Gene3D" id="1.10.10.10">
    <property type="entry name" value="Winged helix-like DNA-binding domain superfamily/Winged helix DNA-binding domain"/>
    <property type="match status" value="1"/>
</dbReference>
<dbReference type="PANTHER" id="PTHR43537">
    <property type="entry name" value="TRANSCRIPTIONAL REGULATOR, GNTR FAMILY"/>
    <property type="match status" value="1"/>
</dbReference>
<reference evidence="5" key="1">
    <citation type="submission" date="2024-06" db="EMBL/GenBank/DDBJ databases">
        <title>Draft Genome Sequence of Deinococcus sonorensis Type Strain KR-87, a Biofilm Producing Representative of the Genus Deinococcus.</title>
        <authorList>
            <person name="Boren L.S."/>
            <person name="Grosso R.A."/>
            <person name="Hugenberg-Cox A.N."/>
            <person name="Hill J.T.E."/>
            <person name="Albert C.M."/>
            <person name="Tuohy J.M."/>
        </authorList>
    </citation>
    <scope>NUCLEOTIDE SEQUENCE</scope>
    <source>
        <strain evidence="5">KR-87</strain>
    </source>
</reference>
<feature type="domain" description="HTH gntR-type" evidence="4">
    <location>
        <begin position="9"/>
        <end position="77"/>
    </location>
</feature>
<dbReference type="InterPro" id="IPR011711">
    <property type="entry name" value="GntR_C"/>
</dbReference>
<dbReference type="InterPro" id="IPR008920">
    <property type="entry name" value="TF_FadR/GntR_C"/>
</dbReference>
<dbReference type="GO" id="GO:0003677">
    <property type="term" value="F:DNA binding"/>
    <property type="evidence" value="ECO:0007669"/>
    <property type="project" value="UniProtKB-KW"/>
</dbReference>
<dbReference type="SMART" id="SM00345">
    <property type="entry name" value="HTH_GNTR"/>
    <property type="match status" value="1"/>
</dbReference>
<evidence type="ECO:0000313" key="5">
    <source>
        <dbReference type="EMBL" id="XBV85431.1"/>
    </source>
</evidence>
<dbReference type="SUPFAM" id="SSF46785">
    <property type="entry name" value="Winged helix' DNA-binding domain"/>
    <property type="match status" value="1"/>
</dbReference>
<dbReference type="SMART" id="SM00895">
    <property type="entry name" value="FCD"/>
    <property type="match status" value="1"/>
</dbReference>
<evidence type="ECO:0000256" key="3">
    <source>
        <dbReference type="ARBA" id="ARBA00023163"/>
    </source>
</evidence>
<evidence type="ECO:0000256" key="1">
    <source>
        <dbReference type="ARBA" id="ARBA00023015"/>
    </source>
</evidence>
<dbReference type="GO" id="GO:0003700">
    <property type="term" value="F:DNA-binding transcription factor activity"/>
    <property type="evidence" value="ECO:0007669"/>
    <property type="project" value="InterPro"/>
</dbReference>
<dbReference type="Gene3D" id="1.20.120.530">
    <property type="entry name" value="GntR ligand-binding domain-like"/>
    <property type="match status" value="1"/>
</dbReference>
<accession>A0AAU7UAL3</accession>
<dbReference type="PROSITE" id="PS50949">
    <property type="entry name" value="HTH_GNTR"/>
    <property type="match status" value="1"/>
</dbReference>
<evidence type="ECO:0000259" key="4">
    <source>
        <dbReference type="PROSITE" id="PS50949"/>
    </source>
</evidence>
<dbReference type="Pfam" id="PF07729">
    <property type="entry name" value="FCD"/>
    <property type="match status" value="1"/>
</dbReference>
<protein>
    <submittedName>
        <fullName evidence="5">FadR/GntR family transcriptional regulator</fullName>
    </submittedName>
</protein>
<dbReference type="EMBL" id="CP158299">
    <property type="protein sequence ID" value="XBV85431.1"/>
    <property type="molecule type" value="Genomic_DNA"/>
</dbReference>
<sequence>MPLQTVEFHRLYTRVSAQIARMIREGEYAPGQQLPSERDLSVQLGVSRPTIREAIIALEVAGLVEVRVGAGLFVRHHPVGSDAPTADARHTPAEIQQARLLIEPELAALAATRLSAEALARLQQNVRDLRATVGRGEWNHRLDREFHEEIAAQCGNQALADIVRTLWTERTQSLPPSLDDRLSALPQLRSQCLSDHQRIVEALQSQDASAAKRAMRAHLNVGLRELTGTRQR</sequence>
<keyword evidence="3" id="KW-0804">Transcription</keyword>